<comment type="caution">
    <text evidence="1">The sequence shown here is derived from an EMBL/GenBank/DDBJ whole genome shotgun (WGS) entry which is preliminary data.</text>
</comment>
<keyword evidence="2" id="KW-1185">Reference proteome</keyword>
<dbReference type="Proteomes" id="UP000218427">
    <property type="component" value="Unassembled WGS sequence"/>
</dbReference>
<evidence type="ECO:0000313" key="2">
    <source>
        <dbReference type="Proteomes" id="UP000218427"/>
    </source>
</evidence>
<dbReference type="InterPro" id="IPR029044">
    <property type="entry name" value="Nucleotide-diphossugar_trans"/>
</dbReference>
<dbReference type="SUPFAM" id="SSF53448">
    <property type="entry name" value="Nucleotide-diphospho-sugar transferases"/>
    <property type="match status" value="1"/>
</dbReference>
<protein>
    <submittedName>
        <fullName evidence="1">Uncharacterized protein</fullName>
    </submittedName>
</protein>
<evidence type="ECO:0000313" key="1">
    <source>
        <dbReference type="EMBL" id="PCO07021.1"/>
    </source>
</evidence>
<dbReference type="SUPFAM" id="SSF53756">
    <property type="entry name" value="UDP-Glycosyltransferase/glycogen phosphorylase"/>
    <property type="match status" value="1"/>
</dbReference>
<dbReference type="Gene3D" id="3.40.50.2000">
    <property type="entry name" value="Glycogen Phosphorylase B"/>
    <property type="match status" value="2"/>
</dbReference>
<name>A0ABX4I3V7_9GAMM</name>
<sequence length="611" mass="69265">MKKTLVFSVATDNYDKAFAKIIKTHERYARKYGHDYQLISGPGSDVLGREVAWLKIPLLIGAMDAGYEAVMFVDGDAEIQKKCPNFVDLFEDDADVYLANGHSGRPNSGVIIVKATPESKALLERVLQDFGKPLSQIDTVGWGENGYVIHEVRKYARYKNISLRWNNTWDVELKDYIRHYTGPMRAHYKFGFKEKKIWEEICNRPKPKGEGFIDNRLGFYSSLSCLYQRASGDGSVFSRFNFAWCGFPAVSRPAKSPVKGPLAVHVCVDLNKGDPDNPYTMELVRSLQLSGAEVSVGVDNFWQLDYSNIDVLHMQWIEVLTAWKKPTLELINAIEQRLSEIAKTTKIVLTFHNLLPKKDFADLGFDLLDTIANYCTAFVHLSSESVSKIQSYYGDRSWCDFSKHFVARHGDFDYYRSLCQEKLLDLDLLAQEGSTVLVFGGIRESAELKLSLAVAGQLSNLGHNTILAGPVSDEVLHWKERKSITNNANTRILRLHRRIENAHVVSLLEKADVILIPRGGRLNSGVVYLAHSYGVPVVCPDEPSLCESIKYTKGRLYERGDVDSAVREILAVFDRGPSEKIIDEAETFFYKKRYMSWVSVAAEHEKIYRHF</sequence>
<dbReference type="RefSeq" id="WP_067081575.1">
    <property type="nucleotide sequence ID" value="NZ_LRFG02000001.1"/>
</dbReference>
<reference evidence="1" key="1">
    <citation type="submission" date="2017-08" db="EMBL/GenBank/DDBJ databases">
        <title>Microbulbifer marisrubri sp. nov., a halophilic alphaproteobacterium isolated from marine sediment of the Yellow Sea, China.</title>
        <authorList>
            <person name="Zhang G."/>
            <person name="Xiong Q."/>
        </authorList>
    </citation>
    <scope>NUCLEOTIDE SEQUENCE [LARGE SCALE GENOMIC DNA]</scope>
    <source>
        <strain evidence="1">WRN-8</strain>
    </source>
</reference>
<dbReference type="EMBL" id="LRFG02000001">
    <property type="protein sequence ID" value="PCO07021.1"/>
    <property type="molecule type" value="Genomic_DNA"/>
</dbReference>
<accession>A0ABX4I3V7</accession>
<gene>
    <name evidence="1" type="ORF">AWR36_004600</name>
</gene>
<organism evidence="1 2">
    <name type="scientific">Microbulbifer flavimaris</name>
    <dbReference type="NCBI Taxonomy" id="1781068"/>
    <lineage>
        <taxon>Bacteria</taxon>
        <taxon>Pseudomonadati</taxon>
        <taxon>Pseudomonadota</taxon>
        <taxon>Gammaproteobacteria</taxon>
        <taxon>Cellvibrionales</taxon>
        <taxon>Microbulbiferaceae</taxon>
        <taxon>Microbulbifer</taxon>
    </lineage>
</organism>
<proteinExistence type="predicted"/>